<comment type="caution">
    <text evidence="1">The sequence shown here is derived from an EMBL/GenBank/DDBJ whole genome shotgun (WGS) entry which is preliminary data.</text>
</comment>
<keyword evidence="2" id="KW-1185">Reference proteome</keyword>
<protein>
    <submittedName>
        <fullName evidence="1">Uncharacterized protein</fullName>
    </submittedName>
</protein>
<evidence type="ECO:0000313" key="1">
    <source>
        <dbReference type="EMBL" id="MWC00250.1"/>
    </source>
</evidence>
<sequence>MLVALISTGVVLLAFIGFGLYGLLADNTETTQSVDTAVTPSTEPAAVVPAARIEAPRPVLETTEADRFARDVARALFTWDTRSSDGLVTWQQPLVDAADHDEAAGLAADIRDYLPSTDMWAQLREYGTRQWLEIDTVTEPAAWRTAVAQAATGQIPRGAAAFTITGTRHREGIWNTEPQHSSRPVAFTVFVVCPADDPCALLRLSRLDAPLE</sequence>
<dbReference type="Proteomes" id="UP000438182">
    <property type="component" value="Unassembled WGS sequence"/>
</dbReference>
<evidence type="ECO:0000313" key="2">
    <source>
        <dbReference type="Proteomes" id="UP000438182"/>
    </source>
</evidence>
<gene>
    <name evidence="1" type="ORF">GB864_17050</name>
</gene>
<dbReference type="AlphaFoldDB" id="A0A6I4P6K3"/>
<reference evidence="1 2" key="1">
    <citation type="submission" date="2019-12" db="EMBL/GenBank/DDBJ databases">
        <authorList>
            <person name="Kim Y.S."/>
        </authorList>
    </citation>
    <scope>NUCLEOTIDE SEQUENCE [LARGE SCALE GENOMIC DNA]</scope>
    <source>
        <strain evidence="1 2">MMS17-SY077</strain>
    </source>
</reference>
<accession>A0A6I4P6K3</accession>
<proteinExistence type="predicted"/>
<name>A0A6I4P6K3_9MICO</name>
<dbReference type="EMBL" id="WSTA01000116">
    <property type="protein sequence ID" value="MWC00250.1"/>
    <property type="molecule type" value="Genomic_DNA"/>
</dbReference>
<organism evidence="1 2">
    <name type="scientific">Agromyces seonyuensis</name>
    <dbReference type="NCBI Taxonomy" id="2662446"/>
    <lineage>
        <taxon>Bacteria</taxon>
        <taxon>Bacillati</taxon>
        <taxon>Actinomycetota</taxon>
        <taxon>Actinomycetes</taxon>
        <taxon>Micrococcales</taxon>
        <taxon>Microbacteriaceae</taxon>
        <taxon>Agromyces</taxon>
    </lineage>
</organism>